<gene>
    <name evidence="3" type="ORF">ET418_12210</name>
</gene>
<sequence length="147" mass="16741">MDTERLCSTIIENANDAVMFSDSRGIIQLWNSGAERMFGYRSEEALGKSLDLIIPENLRQRHWDGYFRVMASGTSRYSVEMLSAPALRKDGSRISTEFSMVVVTDTAGQVQGVAAIIRDVTARWQREREQKERIRELELLQENVPQG</sequence>
<dbReference type="InterPro" id="IPR001610">
    <property type="entry name" value="PAC"/>
</dbReference>
<protein>
    <submittedName>
        <fullName evidence="3">PAS domain S-box protein</fullName>
    </submittedName>
</protein>
<feature type="domain" description="PAS" evidence="1">
    <location>
        <begin position="3"/>
        <end position="57"/>
    </location>
</feature>
<dbReference type="PANTHER" id="PTHR44757:SF2">
    <property type="entry name" value="BIOFILM ARCHITECTURE MAINTENANCE PROTEIN MBAA"/>
    <property type="match status" value="1"/>
</dbReference>
<dbReference type="PROSITE" id="PS50113">
    <property type="entry name" value="PAC"/>
    <property type="match status" value="1"/>
</dbReference>
<dbReference type="InterPro" id="IPR013767">
    <property type="entry name" value="PAS_fold"/>
</dbReference>
<dbReference type="Pfam" id="PF00989">
    <property type="entry name" value="PAS"/>
    <property type="match status" value="1"/>
</dbReference>
<dbReference type="SMART" id="SM00091">
    <property type="entry name" value="PAS"/>
    <property type="match status" value="1"/>
</dbReference>
<dbReference type="CDD" id="cd00130">
    <property type="entry name" value="PAS"/>
    <property type="match status" value="1"/>
</dbReference>
<dbReference type="PROSITE" id="PS50112">
    <property type="entry name" value="PAS"/>
    <property type="match status" value="1"/>
</dbReference>
<evidence type="ECO:0000259" key="1">
    <source>
        <dbReference type="PROSITE" id="PS50112"/>
    </source>
</evidence>
<dbReference type="NCBIfam" id="TIGR00229">
    <property type="entry name" value="sensory_box"/>
    <property type="match status" value="1"/>
</dbReference>
<dbReference type="OrthoDB" id="341208at2"/>
<dbReference type="RefSeq" id="WP_149307894.1">
    <property type="nucleotide sequence ID" value="NZ_SRSD01000007.1"/>
</dbReference>
<organism evidence="3 4">
    <name type="scientific">Oryzomonas rubra</name>
    <dbReference type="NCBI Taxonomy" id="2509454"/>
    <lineage>
        <taxon>Bacteria</taxon>
        <taxon>Pseudomonadati</taxon>
        <taxon>Thermodesulfobacteriota</taxon>
        <taxon>Desulfuromonadia</taxon>
        <taxon>Geobacterales</taxon>
        <taxon>Geobacteraceae</taxon>
        <taxon>Oryzomonas</taxon>
    </lineage>
</organism>
<evidence type="ECO:0000259" key="2">
    <source>
        <dbReference type="PROSITE" id="PS50113"/>
    </source>
</evidence>
<dbReference type="Proteomes" id="UP000324298">
    <property type="component" value="Unassembled WGS sequence"/>
</dbReference>
<dbReference type="GO" id="GO:0006355">
    <property type="term" value="P:regulation of DNA-templated transcription"/>
    <property type="evidence" value="ECO:0007669"/>
    <property type="project" value="InterPro"/>
</dbReference>
<evidence type="ECO:0000313" key="3">
    <source>
        <dbReference type="EMBL" id="KAA0890421.1"/>
    </source>
</evidence>
<comment type="caution">
    <text evidence="3">The sequence shown here is derived from an EMBL/GenBank/DDBJ whole genome shotgun (WGS) entry which is preliminary data.</text>
</comment>
<dbReference type="SMART" id="SM00086">
    <property type="entry name" value="PAC"/>
    <property type="match status" value="1"/>
</dbReference>
<dbReference type="EMBL" id="SRSD01000007">
    <property type="protein sequence ID" value="KAA0890421.1"/>
    <property type="molecule type" value="Genomic_DNA"/>
</dbReference>
<dbReference type="SUPFAM" id="SSF55785">
    <property type="entry name" value="PYP-like sensor domain (PAS domain)"/>
    <property type="match status" value="1"/>
</dbReference>
<dbReference type="InterPro" id="IPR000700">
    <property type="entry name" value="PAS-assoc_C"/>
</dbReference>
<reference evidence="3 4" key="1">
    <citation type="submission" date="2019-04" db="EMBL/GenBank/DDBJ databases">
        <title>Geobacter ruber sp. nov., ferric-reducing bacteria isolated from paddy soil.</title>
        <authorList>
            <person name="Xu Z."/>
            <person name="Masuda Y."/>
            <person name="Itoh H."/>
            <person name="Senoo K."/>
        </authorList>
    </citation>
    <scope>NUCLEOTIDE SEQUENCE [LARGE SCALE GENOMIC DNA]</scope>
    <source>
        <strain evidence="3 4">Red88</strain>
    </source>
</reference>
<dbReference type="InterPro" id="IPR052155">
    <property type="entry name" value="Biofilm_reg_signaling"/>
</dbReference>
<proteinExistence type="predicted"/>
<feature type="domain" description="PAC" evidence="2">
    <location>
        <begin position="75"/>
        <end position="132"/>
    </location>
</feature>
<dbReference type="AlphaFoldDB" id="A0A5A9XFH1"/>
<dbReference type="PANTHER" id="PTHR44757">
    <property type="entry name" value="DIGUANYLATE CYCLASE DGCP"/>
    <property type="match status" value="1"/>
</dbReference>
<accession>A0A5A9XFH1</accession>
<dbReference type="InterPro" id="IPR035965">
    <property type="entry name" value="PAS-like_dom_sf"/>
</dbReference>
<keyword evidence="4" id="KW-1185">Reference proteome</keyword>
<dbReference type="Gene3D" id="3.30.450.20">
    <property type="entry name" value="PAS domain"/>
    <property type="match status" value="1"/>
</dbReference>
<evidence type="ECO:0000313" key="4">
    <source>
        <dbReference type="Proteomes" id="UP000324298"/>
    </source>
</evidence>
<dbReference type="InterPro" id="IPR000014">
    <property type="entry name" value="PAS"/>
</dbReference>
<name>A0A5A9XFH1_9BACT</name>